<dbReference type="GeneTree" id="ENSGT00940000160254"/>
<feature type="region of interest" description="Disordered" evidence="2">
    <location>
        <begin position="127"/>
        <end position="161"/>
    </location>
</feature>
<comment type="similarity">
    <text evidence="1">Belongs to the FAM83 family.</text>
</comment>
<keyword evidence="5" id="KW-1185">Reference proteome</keyword>
<accession>A0A7M4F837</accession>
<dbReference type="InterPro" id="IPR050944">
    <property type="entry name" value="FAM83"/>
</dbReference>
<evidence type="ECO:0000256" key="1">
    <source>
        <dbReference type="ARBA" id="ARBA00006937"/>
    </source>
</evidence>
<dbReference type="GO" id="GO:0007165">
    <property type="term" value="P:signal transduction"/>
    <property type="evidence" value="ECO:0007669"/>
    <property type="project" value="TreeGrafter"/>
</dbReference>
<dbReference type="InterPro" id="IPR012461">
    <property type="entry name" value="SACK1"/>
</dbReference>
<dbReference type="Proteomes" id="UP000594220">
    <property type="component" value="Unplaced"/>
</dbReference>
<evidence type="ECO:0000256" key="2">
    <source>
        <dbReference type="SAM" id="MobiDB-lite"/>
    </source>
</evidence>
<proteinExistence type="inferred from homology"/>
<dbReference type="AlphaFoldDB" id="A0A7M4F837"/>
<organism evidence="4 5">
    <name type="scientific">Crocodylus porosus</name>
    <name type="common">Saltwater crocodile</name>
    <name type="synonym">Estuarine crocodile</name>
    <dbReference type="NCBI Taxonomy" id="8502"/>
    <lineage>
        <taxon>Eukaryota</taxon>
        <taxon>Metazoa</taxon>
        <taxon>Chordata</taxon>
        <taxon>Craniata</taxon>
        <taxon>Vertebrata</taxon>
        <taxon>Euteleostomi</taxon>
        <taxon>Archelosauria</taxon>
        <taxon>Archosauria</taxon>
        <taxon>Crocodylia</taxon>
        <taxon>Longirostres</taxon>
        <taxon>Crocodylidae</taxon>
        <taxon>Crocodylus</taxon>
    </lineage>
</organism>
<evidence type="ECO:0000313" key="5">
    <source>
        <dbReference type="Proteomes" id="UP000594220"/>
    </source>
</evidence>
<dbReference type="Pfam" id="PF07894">
    <property type="entry name" value="SACK1"/>
    <property type="match status" value="1"/>
</dbReference>
<dbReference type="PANTHER" id="PTHR16181">
    <property type="entry name" value="PROTEIN FAM83A-RELATED"/>
    <property type="match status" value="1"/>
</dbReference>
<reference evidence="4" key="2">
    <citation type="submission" date="2025-09" db="UniProtKB">
        <authorList>
            <consortium name="Ensembl"/>
        </authorList>
    </citation>
    <scope>IDENTIFICATION</scope>
</reference>
<evidence type="ECO:0000313" key="4">
    <source>
        <dbReference type="Ensembl" id="ENSCPRP00005020094.1"/>
    </source>
</evidence>
<dbReference type="GO" id="GO:0019901">
    <property type="term" value="F:protein kinase binding"/>
    <property type="evidence" value="ECO:0007669"/>
    <property type="project" value="TreeGrafter"/>
</dbReference>
<evidence type="ECO:0000259" key="3">
    <source>
        <dbReference type="Pfam" id="PF07894"/>
    </source>
</evidence>
<sequence length="206" mass="22791">FRLTDKTPWWREPSSSTVLQHSETARLATDAFLEEGKTGYLQAIAEEQELPFLSTLDMEYISQYKCQSIPEARASKGCEVVSKEGDTSDLASLFSELTSGTYFPLMSDVHPPELELGWPMLSFTTRSSETQASVGSQPPARGPNAAHGTIVPDPQDSPQVTKFGSREIGWPLIWPLFLLPNSQILSPVHPVGARLCPLPLAEWCWD</sequence>
<name>A0A7M4F837_CROPO</name>
<dbReference type="PANTHER" id="PTHR16181:SF29">
    <property type="entry name" value="PROTEIN FAM83A-RELATED"/>
    <property type="match status" value="1"/>
</dbReference>
<feature type="domain" description="Scaffolding anchor of CK1" evidence="3">
    <location>
        <begin position="12"/>
        <end position="142"/>
    </location>
</feature>
<dbReference type="Ensembl" id="ENSCPRT00005023485.1">
    <property type="protein sequence ID" value="ENSCPRP00005020094.1"/>
    <property type="gene ID" value="ENSCPRG00005014001.1"/>
</dbReference>
<reference evidence="4" key="1">
    <citation type="submission" date="2025-08" db="UniProtKB">
        <authorList>
            <consortium name="Ensembl"/>
        </authorList>
    </citation>
    <scope>IDENTIFICATION</scope>
</reference>
<feature type="compositionally biased region" description="Polar residues" evidence="2">
    <location>
        <begin position="127"/>
        <end position="136"/>
    </location>
</feature>
<protein>
    <recommendedName>
        <fullName evidence="3">Scaffolding anchor of CK1 domain-containing protein</fullName>
    </recommendedName>
</protein>